<dbReference type="Proteomes" id="UP001642405">
    <property type="component" value="Unassembled WGS sequence"/>
</dbReference>
<comment type="caution">
    <text evidence="3">The sequence shown here is derived from an EMBL/GenBank/DDBJ whole genome shotgun (WGS) entry which is preliminary data.</text>
</comment>
<accession>A0ABP0BM12</accession>
<evidence type="ECO:0000256" key="1">
    <source>
        <dbReference type="SAM" id="MobiDB-lite"/>
    </source>
</evidence>
<evidence type="ECO:0000259" key="2">
    <source>
        <dbReference type="Pfam" id="PF01636"/>
    </source>
</evidence>
<keyword evidence="4" id="KW-1185">Reference proteome</keyword>
<organism evidence="3 4">
    <name type="scientific">Sporothrix curviconia</name>
    <dbReference type="NCBI Taxonomy" id="1260050"/>
    <lineage>
        <taxon>Eukaryota</taxon>
        <taxon>Fungi</taxon>
        <taxon>Dikarya</taxon>
        <taxon>Ascomycota</taxon>
        <taxon>Pezizomycotina</taxon>
        <taxon>Sordariomycetes</taxon>
        <taxon>Sordariomycetidae</taxon>
        <taxon>Ophiostomatales</taxon>
        <taxon>Ophiostomataceae</taxon>
        <taxon>Sporothrix</taxon>
    </lineage>
</organism>
<dbReference type="InterPro" id="IPR051678">
    <property type="entry name" value="AGP_Transferase"/>
</dbReference>
<sequence length="544" mass="61442">MADQPHTRPREPFQSQSLPADEDWPLAREQLDAAKKAFVDAIDPDAVCSLASSKASCSFFREQKGGSFNVCFFVEFDDEHRTRWNVRVAIMPVLRDAWAKVQSEVATMRYVRQQTTIPVARVHAYGRHNLIRADADSTTVVATDCVYTILDFIPGHSIDMALTDDTQERRAHLYVQVIDVLVQLRGLEFDTGDSLYPGPDSEPDNSSESEPIIGNLLSILDNELYTMTSGRVSVPQGSIRSTAEYILYQYGCLIEAHELPSPENLEMIAQMEVYALHNIKTHILDMVASSTNNQEPFVLAHTDLRWYNIVVDDDLNVQGIIDWEWSGTVPRSLFMPPTWLAGCSPNVVTSTVYRKEYKRFYAVLTSMAGDAAMALASPAAQATTARNPYQELADQWGPDLPTRPFCFPLAMILQHHLQLINIYFFAIFPKLVQPYLLPRDYLPEFFALDEKRGGALSKAVCARFEKQKRYAQYLKSNGITTKSVLSDAAKEWLRNKAALNIKSLNNFRGLGTMGRSILDPSYDHMREHFAESVLLESMDTWDIS</sequence>
<feature type="domain" description="Aminoglycoside phosphotransferase" evidence="2">
    <location>
        <begin position="99"/>
        <end position="326"/>
    </location>
</feature>
<dbReference type="InterPro" id="IPR002575">
    <property type="entry name" value="Aminoglycoside_PTrfase"/>
</dbReference>
<dbReference type="PANTHER" id="PTHR21310:SF37">
    <property type="entry name" value="AMINOGLYCOSIDE PHOSPHOTRANSFERASE DOMAIN-CONTAINING PROTEIN"/>
    <property type="match status" value="1"/>
</dbReference>
<evidence type="ECO:0000313" key="3">
    <source>
        <dbReference type="EMBL" id="CAK7220500.1"/>
    </source>
</evidence>
<gene>
    <name evidence="3" type="ORF">SCUCBS95973_004178</name>
</gene>
<dbReference type="Pfam" id="PF01636">
    <property type="entry name" value="APH"/>
    <property type="match status" value="1"/>
</dbReference>
<evidence type="ECO:0000313" key="4">
    <source>
        <dbReference type="Proteomes" id="UP001642405"/>
    </source>
</evidence>
<name>A0ABP0BM12_9PEZI</name>
<reference evidence="3 4" key="1">
    <citation type="submission" date="2024-01" db="EMBL/GenBank/DDBJ databases">
        <authorList>
            <person name="Allen C."/>
            <person name="Tagirdzhanova G."/>
        </authorList>
    </citation>
    <scope>NUCLEOTIDE SEQUENCE [LARGE SCALE GENOMIC DNA]</scope>
</reference>
<dbReference type="PANTHER" id="PTHR21310">
    <property type="entry name" value="AMINOGLYCOSIDE PHOSPHOTRANSFERASE-RELATED-RELATED"/>
    <property type="match status" value="1"/>
</dbReference>
<dbReference type="EMBL" id="CAWUHB010000020">
    <property type="protein sequence ID" value="CAK7220500.1"/>
    <property type="molecule type" value="Genomic_DNA"/>
</dbReference>
<dbReference type="Gene3D" id="3.90.1200.10">
    <property type="match status" value="1"/>
</dbReference>
<proteinExistence type="predicted"/>
<feature type="region of interest" description="Disordered" evidence="1">
    <location>
        <begin position="1"/>
        <end position="22"/>
    </location>
</feature>
<dbReference type="InterPro" id="IPR011009">
    <property type="entry name" value="Kinase-like_dom_sf"/>
</dbReference>
<feature type="compositionally biased region" description="Basic and acidic residues" evidence="1">
    <location>
        <begin position="1"/>
        <end position="11"/>
    </location>
</feature>
<protein>
    <recommendedName>
        <fullName evidence="2">Aminoglycoside phosphotransferase domain-containing protein</fullName>
    </recommendedName>
</protein>
<dbReference type="SUPFAM" id="SSF56112">
    <property type="entry name" value="Protein kinase-like (PK-like)"/>
    <property type="match status" value="1"/>
</dbReference>